<organism evidence="8 9">
    <name type="scientific">Toxocara canis</name>
    <name type="common">Canine roundworm</name>
    <dbReference type="NCBI Taxonomy" id="6265"/>
    <lineage>
        <taxon>Eukaryota</taxon>
        <taxon>Metazoa</taxon>
        <taxon>Ecdysozoa</taxon>
        <taxon>Nematoda</taxon>
        <taxon>Chromadorea</taxon>
        <taxon>Rhabditida</taxon>
        <taxon>Spirurina</taxon>
        <taxon>Ascaridomorpha</taxon>
        <taxon>Ascaridoidea</taxon>
        <taxon>Toxocaridae</taxon>
        <taxon>Toxocara</taxon>
    </lineage>
</organism>
<proteinExistence type="predicted"/>
<dbReference type="GO" id="GO:0043161">
    <property type="term" value="P:proteasome-mediated ubiquitin-dependent protein catabolic process"/>
    <property type="evidence" value="ECO:0007669"/>
    <property type="project" value="TreeGrafter"/>
</dbReference>
<dbReference type="PROSITE" id="PS51039">
    <property type="entry name" value="ZF_AN1"/>
    <property type="match status" value="2"/>
</dbReference>
<evidence type="ECO:0000256" key="1">
    <source>
        <dbReference type="ARBA" id="ARBA00022723"/>
    </source>
</evidence>
<dbReference type="OrthoDB" id="431929at2759"/>
<keyword evidence="1" id="KW-0479">Metal-binding</keyword>
<keyword evidence="3 5" id="KW-0863">Zinc-finger</keyword>
<dbReference type="EMBL" id="JPKZ01000620">
    <property type="protein sequence ID" value="KHN86445.1"/>
    <property type="molecule type" value="Genomic_DNA"/>
</dbReference>
<reference evidence="8 9" key="1">
    <citation type="submission" date="2014-11" db="EMBL/GenBank/DDBJ databases">
        <title>Genetic blueprint of the zoonotic pathogen Toxocara canis.</title>
        <authorList>
            <person name="Zhu X.-Q."/>
            <person name="Korhonen P.K."/>
            <person name="Cai H."/>
            <person name="Young N.D."/>
            <person name="Nejsum P."/>
            <person name="von Samson-Himmelstjerna G."/>
            <person name="Boag P.R."/>
            <person name="Tan P."/>
            <person name="Li Q."/>
            <person name="Min J."/>
            <person name="Yang Y."/>
            <person name="Wang X."/>
            <person name="Fang X."/>
            <person name="Hall R.S."/>
            <person name="Hofmann A."/>
            <person name="Sternberg P.W."/>
            <person name="Jex A.R."/>
            <person name="Gasser R.B."/>
        </authorList>
    </citation>
    <scope>NUCLEOTIDE SEQUENCE [LARGE SCALE GENOMIC DNA]</scope>
    <source>
        <strain evidence="8">PN_DK_2014</strain>
    </source>
</reference>
<dbReference type="InterPro" id="IPR003903">
    <property type="entry name" value="UIM_dom"/>
</dbReference>
<dbReference type="PANTHER" id="PTHR14677:SF20">
    <property type="entry name" value="ZINC FINGER AN1-TYPE CONTAINING 2A-RELATED"/>
    <property type="match status" value="1"/>
</dbReference>
<protein>
    <submittedName>
        <fullName evidence="8">AN1-type zinc finger protein 2B</fullName>
    </submittedName>
</protein>
<keyword evidence="2" id="KW-0677">Repeat</keyword>
<feature type="compositionally biased region" description="Polar residues" evidence="6">
    <location>
        <begin position="234"/>
        <end position="245"/>
    </location>
</feature>
<dbReference type="Pfam" id="PF01428">
    <property type="entry name" value="zf-AN1"/>
    <property type="match status" value="2"/>
</dbReference>
<evidence type="ECO:0000256" key="4">
    <source>
        <dbReference type="ARBA" id="ARBA00022833"/>
    </source>
</evidence>
<dbReference type="OMA" id="HIDNQCT"/>
<feature type="region of interest" description="Disordered" evidence="6">
    <location>
        <begin position="223"/>
        <end position="245"/>
    </location>
</feature>
<gene>
    <name evidence="8" type="primary">ZFAND2B</name>
    <name evidence="8" type="ORF">Tcan_18414</name>
</gene>
<evidence type="ECO:0000313" key="9">
    <source>
        <dbReference type="Proteomes" id="UP000031036"/>
    </source>
</evidence>
<dbReference type="SUPFAM" id="SSF118310">
    <property type="entry name" value="AN1-like Zinc finger"/>
    <property type="match status" value="2"/>
</dbReference>
<dbReference type="Gene3D" id="4.10.1110.10">
    <property type="entry name" value="AN1-like Zinc finger"/>
    <property type="match status" value="2"/>
</dbReference>
<dbReference type="InterPro" id="IPR035896">
    <property type="entry name" value="AN1-like_Znf"/>
</dbReference>
<accession>A0A0B2VZP4</accession>
<dbReference type="PANTHER" id="PTHR14677">
    <property type="entry name" value="ARSENITE INDUCUBLE RNA ASSOCIATED PROTEIN AIP-1-RELATED"/>
    <property type="match status" value="1"/>
</dbReference>
<dbReference type="GO" id="GO:0008270">
    <property type="term" value="F:zinc ion binding"/>
    <property type="evidence" value="ECO:0007669"/>
    <property type="project" value="UniProtKB-KW"/>
</dbReference>
<evidence type="ECO:0000313" key="8">
    <source>
        <dbReference type="EMBL" id="KHN86445.1"/>
    </source>
</evidence>
<dbReference type="Proteomes" id="UP000031036">
    <property type="component" value="Unassembled WGS sequence"/>
</dbReference>
<feature type="domain" description="AN1-type" evidence="7">
    <location>
        <begin position="5"/>
        <end position="53"/>
    </location>
</feature>
<evidence type="ECO:0000256" key="6">
    <source>
        <dbReference type="SAM" id="MobiDB-lite"/>
    </source>
</evidence>
<dbReference type="GO" id="GO:0045047">
    <property type="term" value="P:protein targeting to ER"/>
    <property type="evidence" value="ECO:0007669"/>
    <property type="project" value="TreeGrafter"/>
</dbReference>
<evidence type="ECO:0000259" key="7">
    <source>
        <dbReference type="PROSITE" id="PS51039"/>
    </source>
</evidence>
<evidence type="ECO:0000256" key="3">
    <source>
        <dbReference type="ARBA" id="ARBA00022771"/>
    </source>
</evidence>
<dbReference type="STRING" id="6265.A0A0B2VZP4"/>
<dbReference type="Pfam" id="PF25403">
    <property type="entry name" value="zf-C2H2_ZFAND2"/>
    <property type="match status" value="1"/>
</dbReference>
<evidence type="ECO:0000256" key="2">
    <source>
        <dbReference type="ARBA" id="ARBA00022737"/>
    </source>
</evidence>
<dbReference type="AlphaFoldDB" id="A0A0B2VZP4"/>
<dbReference type="InterPro" id="IPR057357">
    <property type="entry name" value="Znf-C2H2_ZFAND2A/B"/>
</dbReference>
<evidence type="ECO:0000256" key="5">
    <source>
        <dbReference type="PROSITE-ProRule" id="PRU00449"/>
    </source>
</evidence>
<keyword evidence="9" id="KW-1185">Reference proteome</keyword>
<comment type="caution">
    <text evidence="8">The sequence shown here is derived from an EMBL/GenBank/DDBJ whole genome shotgun (WGS) entry which is preliminary data.</text>
</comment>
<dbReference type="GO" id="GO:0005783">
    <property type="term" value="C:endoplasmic reticulum"/>
    <property type="evidence" value="ECO:0007669"/>
    <property type="project" value="TreeGrafter"/>
</dbReference>
<sequence length="245" mass="27314">MAEFPGFGRHSSFAECHLLDFLPVRCDACLKDFCGTHYPYESHRCESSYRKDVQVPVCPLCGKPVPVARGELPDERVSRHIDTDCKSDPALSSRGKIYTSRCSLHGCKKRELVPIQCKECGLNFCVKHRFPSDHDCTQNRGNMGRPVSQVAKAALARQVKHSNETLKPKPTARLNTHIDNGPLSEDEALARAIEASLDDAADDVRLTREQLDAAFAEQLQRDEYMRQPRAQRVSGGSSSDRCALS</sequence>
<dbReference type="InterPro" id="IPR000058">
    <property type="entry name" value="Znf_AN1"/>
</dbReference>
<dbReference type="PROSITE" id="PS50330">
    <property type="entry name" value="UIM"/>
    <property type="match status" value="1"/>
</dbReference>
<feature type="domain" description="AN1-type" evidence="7">
    <location>
        <begin position="96"/>
        <end position="144"/>
    </location>
</feature>
<dbReference type="SMART" id="SM00154">
    <property type="entry name" value="ZnF_AN1"/>
    <property type="match status" value="2"/>
</dbReference>
<keyword evidence="4" id="KW-0862">Zinc</keyword>
<name>A0A0B2VZP4_TOXCA</name>